<dbReference type="InterPro" id="IPR000600">
    <property type="entry name" value="ROK"/>
</dbReference>
<accession>A0A261G8Y3</accession>
<dbReference type="EMBL" id="MWXA01000003">
    <property type="protein sequence ID" value="OZG67891.1"/>
    <property type="molecule type" value="Genomic_DNA"/>
</dbReference>
<dbReference type="AlphaFoldDB" id="A0A261G8Y3"/>
<organism evidence="2 3">
    <name type="scientific">Bifidobacterium aquikefiri</name>
    <dbReference type="NCBI Taxonomy" id="1653207"/>
    <lineage>
        <taxon>Bacteria</taxon>
        <taxon>Bacillati</taxon>
        <taxon>Actinomycetota</taxon>
        <taxon>Actinomycetes</taxon>
        <taxon>Bifidobacteriales</taxon>
        <taxon>Bifidobacteriaceae</taxon>
        <taxon>Bifidobacterium</taxon>
    </lineage>
</organism>
<dbReference type="GeneID" id="98295215"/>
<gene>
    <name evidence="2" type="ORF">BAQU_0536</name>
</gene>
<evidence type="ECO:0000313" key="2">
    <source>
        <dbReference type="EMBL" id="OZG67891.1"/>
    </source>
</evidence>
<dbReference type="Gene3D" id="1.10.10.10">
    <property type="entry name" value="Winged helix-like DNA-binding domain superfamily/Winged helix DNA-binding domain"/>
    <property type="match status" value="1"/>
</dbReference>
<evidence type="ECO:0000313" key="3">
    <source>
        <dbReference type="Proteomes" id="UP000216451"/>
    </source>
</evidence>
<dbReference type="Proteomes" id="UP000216451">
    <property type="component" value="Unassembled WGS sequence"/>
</dbReference>
<dbReference type="InterPro" id="IPR043129">
    <property type="entry name" value="ATPase_NBD"/>
</dbReference>
<protein>
    <submittedName>
        <fullName evidence="2">Rok family repressor</fullName>
    </submittedName>
</protein>
<dbReference type="Pfam" id="PF00480">
    <property type="entry name" value="ROK"/>
    <property type="match status" value="1"/>
</dbReference>
<dbReference type="PANTHER" id="PTHR18964:SF149">
    <property type="entry name" value="BIFUNCTIONAL UDP-N-ACETYLGLUCOSAMINE 2-EPIMERASE_N-ACETYLMANNOSAMINE KINASE"/>
    <property type="match status" value="1"/>
</dbReference>
<dbReference type="SUPFAM" id="SSF46785">
    <property type="entry name" value="Winged helix' DNA-binding domain"/>
    <property type="match status" value="1"/>
</dbReference>
<evidence type="ECO:0000256" key="1">
    <source>
        <dbReference type="ARBA" id="ARBA00006479"/>
    </source>
</evidence>
<dbReference type="RefSeq" id="WP_094692510.1">
    <property type="nucleotide sequence ID" value="NZ_CALENZ010000004.1"/>
</dbReference>
<dbReference type="SUPFAM" id="SSF53067">
    <property type="entry name" value="Actin-like ATPase domain"/>
    <property type="match status" value="1"/>
</dbReference>
<dbReference type="Gene3D" id="3.30.420.40">
    <property type="match status" value="2"/>
</dbReference>
<comment type="caution">
    <text evidence="2">The sequence shown here is derived from an EMBL/GenBank/DDBJ whole genome shotgun (WGS) entry which is preliminary data.</text>
</comment>
<dbReference type="PANTHER" id="PTHR18964">
    <property type="entry name" value="ROK (REPRESSOR, ORF, KINASE) FAMILY"/>
    <property type="match status" value="1"/>
</dbReference>
<dbReference type="InterPro" id="IPR036390">
    <property type="entry name" value="WH_DNA-bd_sf"/>
</dbReference>
<sequence length="387" mass="42323">MSSSSMSRLKRANQQQVTRYFYEHGSATKQELEATLGLSLPTITQHLHELENSGIIAMTGLNDSTGGRRAQRYAFASRVRIAIGASIRRHQVTCCAVDLHGSTIASSTQGIALNASDPSYYQEIDAVISNFAHGIQSNEHQILGVAFAIQGLVSADGQRITFGNIMGDTGVTIEQLAGDIGYPSTMIHDSDASAMAELWFDRTINDATLLYLERRIGGAVIMGGALYRGRGLTSGTVEHMTLVPHGRLCYCGHRGCVDPYCSPETLMHRGESMEHAFVTIHQAQHHRDRTDSVSRLREFNRWLDHIASTITNMRMVIASDVILGGEASRFLNEDDMQILKHNVLAHSPFADSFTLKRSLCIPNQGIVGAALRLISPYVKALCGEAHG</sequence>
<keyword evidence="3" id="KW-1185">Reference proteome</keyword>
<name>A0A261G8Y3_9BIFI</name>
<reference evidence="2 3" key="1">
    <citation type="journal article" date="2017" name="BMC Genomics">
        <title>Comparative genomic and phylogenomic analyses of the Bifidobacteriaceae family.</title>
        <authorList>
            <person name="Lugli G.A."/>
            <person name="Milani C."/>
            <person name="Turroni F."/>
            <person name="Duranti S."/>
            <person name="Mancabelli L."/>
            <person name="Mangifesta M."/>
            <person name="Ferrario C."/>
            <person name="Modesto M."/>
            <person name="Mattarelli P."/>
            <person name="Jiri K."/>
            <person name="van Sinderen D."/>
            <person name="Ventura M."/>
        </authorList>
    </citation>
    <scope>NUCLEOTIDE SEQUENCE [LARGE SCALE GENOMIC DNA]</scope>
    <source>
        <strain evidence="2 3">LMG 28769</strain>
    </source>
</reference>
<dbReference type="OrthoDB" id="4083144at2"/>
<comment type="similarity">
    <text evidence="1">Belongs to the ROK (NagC/XylR) family.</text>
</comment>
<dbReference type="InterPro" id="IPR036388">
    <property type="entry name" value="WH-like_DNA-bd_sf"/>
</dbReference>
<proteinExistence type="inferred from homology"/>